<proteinExistence type="predicted"/>
<name>A0AAW0DNW3_9AGAR</name>
<evidence type="ECO:0000313" key="2">
    <source>
        <dbReference type="Proteomes" id="UP001362999"/>
    </source>
</evidence>
<evidence type="ECO:0000313" key="1">
    <source>
        <dbReference type="EMBL" id="KAK7052638.1"/>
    </source>
</evidence>
<accession>A0AAW0DNW3</accession>
<organism evidence="1 2">
    <name type="scientific">Favolaschia claudopus</name>
    <dbReference type="NCBI Taxonomy" id="2862362"/>
    <lineage>
        <taxon>Eukaryota</taxon>
        <taxon>Fungi</taxon>
        <taxon>Dikarya</taxon>
        <taxon>Basidiomycota</taxon>
        <taxon>Agaricomycotina</taxon>
        <taxon>Agaricomycetes</taxon>
        <taxon>Agaricomycetidae</taxon>
        <taxon>Agaricales</taxon>
        <taxon>Marasmiineae</taxon>
        <taxon>Mycenaceae</taxon>
        <taxon>Favolaschia</taxon>
    </lineage>
</organism>
<sequence length="64" mass="7510">MPTAKKSKATIPKGFIQVNDHPTELRSKVAFDHVDRFQKDEENRDPDAHDVDVYNDYVLWLRVL</sequence>
<comment type="caution">
    <text evidence="1">The sequence shown here is derived from an EMBL/GenBank/DDBJ whole genome shotgun (WGS) entry which is preliminary data.</text>
</comment>
<gene>
    <name evidence="1" type="ORF">R3P38DRAFT_2861479</name>
</gene>
<dbReference type="EMBL" id="JAWWNJ010000007">
    <property type="protein sequence ID" value="KAK7052638.1"/>
    <property type="molecule type" value="Genomic_DNA"/>
</dbReference>
<keyword evidence="2" id="KW-1185">Reference proteome</keyword>
<reference evidence="1 2" key="1">
    <citation type="journal article" date="2024" name="J Genomics">
        <title>Draft genome sequencing and assembly of Favolaschia claudopus CIRM-BRFM 2984 isolated from oak limbs.</title>
        <authorList>
            <person name="Navarro D."/>
            <person name="Drula E."/>
            <person name="Chaduli D."/>
            <person name="Cazenave R."/>
            <person name="Ahrendt S."/>
            <person name="Wang J."/>
            <person name="Lipzen A."/>
            <person name="Daum C."/>
            <person name="Barry K."/>
            <person name="Grigoriev I.V."/>
            <person name="Favel A."/>
            <person name="Rosso M.N."/>
            <person name="Martin F."/>
        </authorList>
    </citation>
    <scope>NUCLEOTIDE SEQUENCE [LARGE SCALE GENOMIC DNA]</scope>
    <source>
        <strain evidence="1 2">CIRM-BRFM 2984</strain>
    </source>
</reference>
<dbReference type="AlphaFoldDB" id="A0AAW0DNW3"/>
<dbReference type="Proteomes" id="UP001362999">
    <property type="component" value="Unassembled WGS sequence"/>
</dbReference>
<protein>
    <submittedName>
        <fullName evidence="1">Uncharacterized protein</fullName>
    </submittedName>
</protein>